<reference evidence="1 2" key="1">
    <citation type="submission" date="2020-01" db="EMBL/GenBank/DDBJ databases">
        <authorList>
            <consortium name="DOE Joint Genome Institute"/>
            <person name="Haridas S."/>
            <person name="Albert R."/>
            <person name="Binder M."/>
            <person name="Bloem J."/>
            <person name="Labutti K."/>
            <person name="Salamov A."/>
            <person name="Andreopoulos B."/>
            <person name="Baker S.E."/>
            <person name="Barry K."/>
            <person name="Bills G."/>
            <person name="Bluhm B.H."/>
            <person name="Cannon C."/>
            <person name="Castanera R."/>
            <person name="Culley D.E."/>
            <person name="Daum C."/>
            <person name="Ezra D."/>
            <person name="Gonzalez J.B."/>
            <person name="Henrissat B."/>
            <person name="Kuo A."/>
            <person name="Liang C."/>
            <person name="Lipzen A."/>
            <person name="Lutzoni F."/>
            <person name="Magnuson J."/>
            <person name="Mondo S."/>
            <person name="Nolan M."/>
            <person name="Ohm R."/>
            <person name="Pangilinan J."/>
            <person name="Park H.-J.H."/>
            <person name="Ramirez L."/>
            <person name="Alfaro M."/>
            <person name="Sun H."/>
            <person name="Tritt A."/>
            <person name="Yoshinaga Y."/>
            <person name="Zwiers L.-H.L."/>
            <person name="Turgeon B.G."/>
            <person name="Goodwin S.B."/>
            <person name="Spatafora J.W."/>
            <person name="Crous P.W."/>
            <person name="Grigoriev I.V."/>
        </authorList>
    </citation>
    <scope>NUCLEOTIDE SEQUENCE [LARGE SCALE GENOMIC DNA]</scope>
    <source>
        <strain evidence="1 2">CBS 611.86</strain>
    </source>
</reference>
<name>A0A7C8I4P6_9PLEO</name>
<organism evidence="1 2">
    <name type="scientific">Massariosphaeria phaeospora</name>
    <dbReference type="NCBI Taxonomy" id="100035"/>
    <lineage>
        <taxon>Eukaryota</taxon>
        <taxon>Fungi</taxon>
        <taxon>Dikarya</taxon>
        <taxon>Ascomycota</taxon>
        <taxon>Pezizomycotina</taxon>
        <taxon>Dothideomycetes</taxon>
        <taxon>Pleosporomycetidae</taxon>
        <taxon>Pleosporales</taxon>
        <taxon>Pleosporales incertae sedis</taxon>
        <taxon>Massariosphaeria</taxon>
    </lineage>
</organism>
<dbReference type="EMBL" id="JAADJZ010000037">
    <property type="protein sequence ID" value="KAF2865030.1"/>
    <property type="molecule type" value="Genomic_DNA"/>
</dbReference>
<gene>
    <name evidence="1" type="ORF">BDV95DRAFT_265741</name>
</gene>
<dbReference type="AlphaFoldDB" id="A0A7C8I4P6"/>
<dbReference type="Proteomes" id="UP000481861">
    <property type="component" value="Unassembled WGS sequence"/>
</dbReference>
<accession>A0A7C8I4P6</accession>
<dbReference type="OrthoDB" id="3759733at2759"/>
<protein>
    <recommendedName>
        <fullName evidence="3">Protein kinase domain-containing protein</fullName>
    </recommendedName>
</protein>
<dbReference type="SUPFAM" id="SSF56112">
    <property type="entry name" value="Protein kinase-like (PK-like)"/>
    <property type="match status" value="1"/>
</dbReference>
<evidence type="ECO:0008006" key="3">
    <source>
        <dbReference type="Google" id="ProtNLM"/>
    </source>
</evidence>
<sequence>MTPSSIFDAVTNISAAQNLVIIIRCANVMESDLPLEGRDLSTVTDTEFMHGAKTGPLMCDKGTRIEASNMEYVFNHANGHIRVPYVYRTFTSGHLGYIAMDFVDGESLDAIPWSERTVQERHDIVMQVTEGLVHIRSLRRCQPGPRASVSE</sequence>
<keyword evidence="2" id="KW-1185">Reference proteome</keyword>
<evidence type="ECO:0000313" key="1">
    <source>
        <dbReference type="EMBL" id="KAF2865030.1"/>
    </source>
</evidence>
<dbReference type="InterPro" id="IPR011009">
    <property type="entry name" value="Kinase-like_dom_sf"/>
</dbReference>
<evidence type="ECO:0000313" key="2">
    <source>
        <dbReference type="Proteomes" id="UP000481861"/>
    </source>
</evidence>
<comment type="caution">
    <text evidence="1">The sequence shown here is derived from an EMBL/GenBank/DDBJ whole genome shotgun (WGS) entry which is preliminary data.</text>
</comment>
<proteinExistence type="predicted"/>